<name>A0A669D734_ORENI</name>
<keyword evidence="3" id="KW-0472">Membrane</keyword>
<comment type="function">
    <text evidence="3">Catalyzes the oxidation of methanethiol, an organosulfur compound known to be produced in substantial amounts by gut bacteria. Selenium-binding protein which may be involved in the sensing of reactive xenobiotics in the cytoplasm. May be involved in intra-Golgi protein transport.</text>
</comment>
<keyword evidence="3" id="KW-0813">Transport</keyword>
<dbReference type="GeneTree" id="ENSGT00390000014244"/>
<reference evidence="4" key="2">
    <citation type="submission" date="2025-08" db="UniProtKB">
        <authorList>
            <consortium name="Ensembl"/>
        </authorList>
    </citation>
    <scope>IDENTIFICATION</scope>
</reference>
<reference evidence="5" key="1">
    <citation type="submission" date="2012-01" db="EMBL/GenBank/DDBJ databases">
        <title>The Genome Sequence of Oreochromis niloticus (Nile Tilapia).</title>
        <authorList>
            <consortium name="Broad Institute Genome Assembly Team"/>
            <consortium name="Broad Institute Sequencing Platform"/>
            <person name="Di Palma F."/>
            <person name="Johnson J."/>
            <person name="Lander E.S."/>
            <person name="Lindblad-Toh K."/>
        </authorList>
    </citation>
    <scope>NUCLEOTIDE SEQUENCE [LARGE SCALE GENOMIC DNA]</scope>
</reference>
<keyword evidence="3" id="KW-0539">Nucleus</keyword>
<keyword evidence="3" id="KW-0963">Cytoplasm</keyword>
<evidence type="ECO:0000256" key="3">
    <source>
        <dbReference type="RuleBase" id="RU369071"/>
    </source>
</evidence>
<dbReference type="PANTHER" id="PTHR23300">
    <property type="entry name" value="METHANETHIOL OXIDASE"/>
    <property type="match status" value="1"/>
</dbReference>
<dbReference type="SUPFAM" id="SSF75011">
    <property type="entry name" value="3-carboxy-cis,cis-mucoante lactonizing enzyme"/>
    <property type="match status" value="1"/>
</dbReference>
<keyword evidence="2 3" id="KW-0711">Selenium</keyword>
<comment type="similarity">
    <text evidence="1 3">Belongs to the selenium-binding protein family.</text>
</comment>
<keyword evidence="3" id="KW-0653">Protein transport</keyword>
<keyword evidence="5" id="KW-1185">Reference proteome</keyword>
<evidence type="ECO:0000256" key="2">
    <source>
        <dbReference type="ARBA" id="ARBA00023266"/>
    </source>
</evidence>
<dbReference type="GO" id="GO:0005829">
    <property type="term" value="C:cytosol"/>
    <property type="evidence" value="ECO:0007669"/>
    <property type="project" value="UniProtKB-SubCell"/>
</dbReference>
<reference evidence="4" key="3">
    <citation type="submission" date="2025-09" db="UniProtKB">
        <authorList>
            <consortium name="Ensembl"/>
        </authorList>
    </citation>
    <scope>IDENTIFICATION</scope>
</reference>
<protein>
    <recommendedName>
        <fullName evidence="3">Methanethiol oxidase</fullName>
        <shortName evidence="3">MTO</shortName>
        <ecNumber evidence="3">1.8.3.4</ecNumber>
    </recommendedName>
    <alternativeName>
        <fullName evidence="3">Selenium-binding protein 1</fullName>
    </alternativeName>
</protein>
<dbReference type="GO" id="GO:0018549">
    <property type="term" value="F:methanethiol oxidase activity"/>
    <property type="evidence" value="ECO:0007669"/>
    <property type="project" value="UniProtKB-UniRule"/>
</dbReference>
<dbReference type="Proteomes" id="UP000005207">
    <property type="component" value="Linkage group LG11"/>
</dbReference>
<accession>A0A669D734</accession>
<dbReference type="InterPro" id="IPR008826">
    <property type="entry name" value="Se-bd"/>
</dbReference>
<gene>
    <name evidence="4" type="primary">SELENBP1</name>
    <name evidence="4" type="synonym">selenbp1</name>
</gene>
<evidence type="ECO:0000256" key="1">
    <source>
        <dbReference type="ARBA" id="ARBA00005606"/>
    </source>
</evidence>
<dbReference type="GO" id="GO:0016020">
    <property type="term" value="C:membrane"/>
    <property type="evidence" value="ECO:0007669"/>
    <property type="project" value="UniProtKB-SubCell"/>
</dbReference>
<proteinExistence type="inferred from homology"/>
<dbReference type="AlphaFoldDB" id="A0A669D734"/>
<dbReference type="GO" id="GO:0015031">
    <property type="term" value="P:protein transport"/>
    <property type="evidence" value="ECO:0007669"/>
    <property type="project" value="UniProtKB-UniRule"/>
</dbReference>
<keyword evidence="3" id="KW-0560">Oxidoreductase</keyword>
<evidence type="ECO:0000313" key="5">
    <source>
        <dbReference type="Proteomes" id="UP000005207"/>
    </source>
</evidence>
<sequence length="488" mass="54695">MLHCVAVPACLGEVGVWVESEDPKLPRSSAGPPHSSNLFLLQGPREEILYLPCIYRNTGILKPDYLATVDVDPKSPTYCQVIHRLPMPNLRDELHHSGWNACSSCFDDASKKRNFLILPSLISSRIYVVDVGTNPRAPKIHKVRTPRHWGPLTTNGTPGAHGSGWSLSLTAHLHSGGFVLLDGETFEVIGNWEHQGEAVPFGYDFWYQPRHNVMISTEWGAPKALVNGFNPAHVQEGLYGSALNIWDWTTHKKLQRLDLGEEGAIPLEVRFLHDPSAAEGYVGCALNSTVFRFYKTAEGDWAAEKVISIPSKKVEGWMLPEMPSLITDILISLDDRYLYFSNWLHGDIRQYDITDRRNPRLVGQVFLGGSIVRDGPIRVLEDPENQQQPRPCIIKGKRIPGSPQMLQLSLDGRRLYVTTSLYSGWDKQFYPDMIREGSVMMQIDVDTVDGGLTLNEDFLVDFGKEPDGPVLAHELRYPGGDCTSDIWL</sequence>
<dbReference type="EC" id="1.8.3.4" evidence="3"/>
<organism evidence="4 5">
    <name type="scientific">Oreochromis niloticus</name>
    <name type="common">Nile tilapia</name>
    <name type="synonym">Tilapia nilotica</name>
    <dbReference type="NCBI Taxonomy" id="8128"/>
    <lineage>
        <taxon>Eukaryota</taxon>
        <taxon>Metazoa</taxon>
        <taxon>Chordata</taxon>
        <taxon>Craniata</taxon>
        <taxon>Vertebrata</taxon>
        <taxon>Euteleostomi</taxon>
        <taxon>Actinopterygii</taxon>
        <taxon>Neopterygii</taxon>
        <taxon>Teleostei</taxon>
        <taxon>Neoteleostei</taxon>
        <taxon>Acanthomorphata</taxon>
        <taxon>Ovalentaria</taxon>
        <taxon>Cichlomorphae</taxon>
        <taxon>Cichliformes</taxon>
        <taxon>Cichlidae</taxon>
        <taxon>African cichlids</taxon>
        <taxon>Pseudocrenilabrinae</taxon>
        <taxon>Oreochromini</taxon>
        <taxon>Oreochromis</taxon>
    </lineage>
</organism>
<comment type="catalytic activity">
    <reaction evidence="3">
        <text>methanethiol + O2 + H2O = hydrogen sulfide + formaldehyde + H2O2 + H(+)</text>
        <dbReference type="Rhea" id="RHEA:11812"/>
        <dbReference type="ChEBI" id="CHEBI:15377"/>
        <dbReference type="ChEBI" id="CHEBI:15378"/>
        <dbReference type="ChEBI" id="CHEBI:15379"/>
        <dbReference type="ChEBI" id="CHEBI:16007"/>
        <dbReference type="ChEBI" id="CHEBI:16240"/>
        <dbReference type="ChEBI" id="CHEBI:16842"/>
        <dbReference type="ChEBI" id="CHEBI:29919"/>
        <dbReference type="EC" id="1.8.3.4"/>
    </reaction>
</comment>
<dbReference type="PANTHER" id="PTHR23300:SF0">
    <property type="entry name" value="METHANETHIOL OXIDASE"/>
    <property type="match status" value="1"/>
</dbReference>
<dbReference type="GO" id="GO:0008430">
    <property type="term" value="F:selenium binding"/>
    <property type="evidence" value="ECO:0007669"/>
    <property type="project" value="UniProtKB-UniRule"/>
</dbReference>
<comment type="subcellular location">
    <subcellularLocation>
        <location evidence="3">Nucleus</location>
    </subcellularLocation>
    <subcellularLocation>
        <location evidence="3">Cytoplasm</location>
        <location evidence="3">Cytosol</location>
    </subcellularLocation>
    <subcellularLocation>
        <location evidence="3">Membrane</location>
        <topology evidence="3">Peripheral membrane protein</topology>
    </subcellularLocation>
    <text evidence="3">May associate with Golgi membrane. May associate with the membrane of autophagosomes.</text>
</comment>
<evidence type="ECO:0000313" key="4">
    <source>
        <dbReference type="Ensembl" id="ENSONIP00000055632.1"/>
    </source>
</evidence>
<dbReference type="OMA" id="AYDFWWH"/>
<dbReference type="Ensembl" id="ENSONIT00000039075.1">
    <property type="protein sequence ID" value="ENSONIP00000055632.1"/>
    <property type="gene ID" value="ENSONIG00000001513.2"/>
</dbReference>
<keyword evidence="3" id="KW-0007">Acetylation</keyword>
<comment type="pathway">
    <text evidence="3">Organosulfur degradation.</text>
</comment>
<dbReference type="GO" id="GO:0005634">
    <property type="term" value="C:nucleus"/>
    <property type="evidence" value="ECO:0007669"/>
    <property type="project" value="UniProtKB-SubCell"/>
</dbReference>
<dbReference type="Pfam" id="PF05694">
    <property type="entry name" value="SBP56"/>
    <property type="match status" value="1"/>
</dbReference>